<evidence type="ECO:0000256" key="5">
    <source>
        <dbReference type="ARBA" id="ARBA00042623"/>
    </source>
</evidence>
<dbReference type="Gene3D" id="3.30.230.10">
    <property type="match status" value="1"/>
</dbReference>
<dbReference type="OrthoDB" id="10254627at2759"/>
<dbReference type="GO" id="GO:0005763">
    <property type="term" value="C:mitochondrial small ribosomal subunit"/>
    <property type="evidence" value="ECO:0007669"/>
    <property type="project" value="TreeGrafter"/>
</dbReference>
<dbReference type="NCBIfam" id="NF001099">
    <property type="entry name" value="PRK00132.1"/>
    <property type="match status" value="1"/>
</dbReference>
<dbReference type="SUPFAM" id="SSF54211">
    <property type="entry name" value="Ribosomal protein S5 domain 2-like"/>
    <property type="match status" value="1"/>
</dbReference>
<keyword evidence="8" id="KW-1185">Reference proteome</keyword>
<dbReference type="GO" id="GO:0003735">
    <property type="term" value="F:structural constituent of ribosome"/>
    <property type="evidence" value="ECO:0007669"/>
    <property type="project" value="InterPro"/>
</dbReference>
<evidence type="ECO:0000313" key="8">
    <source>
        <dbReference type="Proteomes" id="UP000749293"/>
    </source>
</evidence>
<dbReference type="PANTHER" id="PTHR21569:SF1">
    <property type="entry name" value="SMALL RIBOSOMAL SUBUNIT PROTEIN US9M"/>
    <property type="match status" value="1"/>
</dbReference>
<dbReference type="GO" id="GO:0006412">
    <property type="term" value="P:translation"/>
    <property type="evidence" value="ECO:0007669"/>
    <property type="project" value="InterPro"/>
</dbReference>
<dbReference type="EMBL" id="JAANYQ010000018">
    <property type="protein sequence ID" value="KAF4120207.1"/>
    <property type="molecule type" value="Genomic_DNA"/>
</dbReference>
<feature type="region of interest" description="Disordered" evidence="6">
    <location>
        <begin position="30"/>
        <end position="56"/>
    </location>
</feature>
<feature type="compositionally biased region" description="Low complexity" evidence="6">
    <location>
        <begin position="31"/>
        <end position="56"/>
    </location>
</feature>
<evidence type="ECO:0000256" key="2">
    <source>
        <dbReference type="ARBA" id="ARBA00022980"/>
    </source>
</evidence>
<organism evidence="7 8">
    <name type="scientific">Geosmithia morbida</name>
    <dbReference type="NCBI Taxonomy" id="1094350"/>
    <lineage>
        <taxon>Eukaryota</taxon>
        <taxon>Fungi</taxon>
        <taxon>Dikarya</taxon>
        <taxon>Ascomycota</taxon>
        <taxon>Pezizomycotina</taxon>
        <taxon>Sordariomycetes</taxon>
        <taxon>Hypocreomycetidae</taxon>
        <taxon>Hypocreales</taxon>
        <taxon>Bionectriaceae</taxon>
        <taxon>Geosmithia</taxon>
    </lineage>
</organism>
<keyword evidence="2 7" id="KW-0689">Ribosomal protein</keyword>
<dbReference type="AlphaFoldDB" id="A0A9P4YPJ6"/>
<protein>
    <recommendedName>
        <fullName evidence="4">Small ribosomal subunit protein uS9m</fullName>
    </recommendedName>
    <alternativeName>
        <fullName evidence="5">37S ribosomal protein S9, mitochondrial</fullName>
    </alternativeName>
</protein>
<dbReference type="InterPro" id="IPR020568">
    <property type="entry name" value="Ribosomal_Su5_D2-typ_SF"/>
</dbReference>
<evidence type="ECO:0000256" key="6">
    <source>
        <dbReference type="SAM" id="MobiDB-lite"/>
    </source>
</evidence>
<evidence type="ECO:0000313" key="7">
    <source>
        <dbReference type="EMBL" id="KAF4120207.1"/>
    </source>
</evidence>
<gene>
    <name evidence="7" type="ORF">GMORB2_3334</name>
</gene>
<reference evidence="7" key="1">
    <citation type="submission" date="2020-03" db="EMBL/GenBank/DDBJ databases">
        <title>Site-based positive gene gene selection in Geosmithia morbida across the United States reveals a broad range of putative effectors and factors for local host and environmental adapation.</title>
        <authorList>
            <person name="Onufrak A."/>
            <person name="Murdoch R.W."/>
            <person name="Gazis R."/>
            <person name="Huff M."/>
            <person name="Staton M."/>
            <person name="Klingeman W."/>
            <person name="Hadziabdic D."/>
        </authorList>
    </citation>
    <scope>NUCLEOTIDE SEQUENCE</scope>
    <source>
        <strain evidence="7">1262</strain>
    </source>
</reference>
<dbReference type="GO" id="GO:0003723">
    <property type="term" value="F:RNA binding"/>
    <property type="evidence" value="ECO:0007669"/>
    <property type="project" value="TreeGrafter"/>
</dbReference>
<dbReference type="FunFam" id="3.30.230.10:FF:000001">
    <property type="entry name" value="30S ribosomal protein S9"/>
    <property type="match status" value="1"/>
</dbReference>
<keyword evidence="3" id="KW-0687">Ribonucleoprotein</keyword>
<dbReference type="InterPro" id="IPR014721">
    <property type="entry name" value="Ribsml_uS5_D2-typ_fold_subgr"/>
</dbReference>
<dbReference type="PANTHER" id="PTHR21569">
    <property type="entry name" value="RIBOSOMAL PROTEIN S9"/>
    <property type="match status" value="1"/>
</dbReference>
<dbReference type="InterPro" id="IPR023035">
    <property type="entry name" value="Ribosomal_uS9_bac/plastid"/>
</dbReference>
<evidence type="ECO:0000256" key="3">
    <source>
        <dbReference type="ARBA" id="ARBA00023274"/>
    </source>
</evidence>
<comment type="similarity">
    <text evidence="1">Belongs to the universal ribosomal protein uS9 family.</text>
</comment>
<comment type="caution">
    <text evidence="7">The sequence shown here is derived from an EMBL/GenBank/DDBJ whole genome shotgun (WGS) entry which is preliminary data.</text>
</comment>
<name>A0A9P4YPJ6_9HYPO</name>
<accession>A0A9P4YPJ6</accession>
<dbReference type="GeneID" id="55969562"/>
<dbReference type="RefSeq" id="XP_035318859.1">
    <property type="nucleotide sequence ID" value="XM_035465310.1"/>
</dbReference>
<dbReference type="Proteomes" id="UP000749293">
    <property type="component" value="Unassembled WGS sequence"/>
</dbReference>
<sequence>MASLANGLQCARQLTSRTWQLAVRPKARQLSTTSSRTASLTTTTSTPERDGGASSAAVAAADPVNAIKIPFQNVKHARQVPTLGSYFSREPRFNDLHLRLFNLLAKYHDLPMVESRDAPLKPWLKLEGVRHQTGEPIKAAHFSKVMKVARRLNLIEPSMRPAEVDRALQQLSRPVEATVSFRKPTTVDRHGRAVGVGSRKESTARAFVVEGTGEVLINGKTLSDAFGRVHDRESAIWALTATNRLDKYNVWVIARGGGTTGQAEAITMAIANGLVAHEPSLKTALRAAGCITRDARKVERKKHGHLKARKSPAWVKR</sequence>
<evidence type="ECO:0000256" key="1">
    <source>
        <dbReference type="ARBA" id="ARBA00005251"/>
    </source>
</evidence>
<dbReference type="Pfam" id="PF00380">
    <property type="entry name" value="Ribosomal_S9"/>
    <property type="match status" value="1"/>
</dbReference>
<proteinExistence type="inferred from homology"/>
<evidence type="ECO:0000256" key="4">
    <source>
        <dbReference type="ARBA" id="ARBA00039318"/>
    </source>
</evidence>
<dbReference type="InterPro" id="IPR000754">
    <property type="entry name" value="Ribosomal_uS9"/>
</dbReference>